<keyword evidence="1" id="KW-0812">Transmembrane</keyword>
<evidence type="ECO:0000313" key="2">
    <source>
        <dbReference type="EMBL" id="MCU6799567.1"/>
    </source>
</evidence>
<gene>
    <name evidence="2" type="ORF">OCV69_06415</name>
</gene>
<proteinExistence type="predicted"/>
<keyword evidence="1" id="KW-0472">Membrane</keyword>
<feature type="transmembrane region" description="Helical" evidence="1">
    <location>
        <begin position="15"/>
        <end position="36"/>
    </location>
</feature>
<accession>A0ABT2UYB6</accession>
<evidence type="ECO:0000313" key="3">
    <source>
        <dbReference type="Proteomes" id="UP001652395"/>
    </source>
</evidence>
<dbReference type="Proteomes" id="UP001652395">
    <property type="component" value="Unassembled WGS sequence"/>
</dbReference>
<dbReference type="EMBL" id="JAOQJF010000009">
    <property type="protein sequence ID" value="MCU6799567.1"/>
    <property type="molecule type" value="Genomic_DNA"/>
</dbReference>
<evidence type="ECO:0000256" key="1">
    <source>
        <dbReference type="SAM" id="Phobius"/>
    </source>
</evidence>
<evidence type="ECO:0008006" key="4">
    <source>
        <dbReference type="Google" id="ProtNLM"/>
    </source>
</evidence>
<protein>
    <recommendedName>
        <fullName evidence="4">FMN-binding protein</fullName>
    </recommendedName>
</protein>
<organism evidence="2 3">
    <name type="scientific">Alitiscatomonas aceti</name>
    <dbReference type="NCBI Taxonomy" id="2981724"/>
    <lineage>
        <taxon>Bacteria</taxon>
        <taxon>Bacillati</taxon>
        <taxon>Bacillota</taxon>
        <taxon>Clostridia</taxon>
        <taxon>Lachnospirales</taxon>
        <taxon>Lachnospiraceae</taxon>
        <taxon>Alitiscatomonas</taxon>
    </lineage>
</organism>
<sequence length="152" mass="16183">MSSKTKIVVLRMKEIIYTAIFIGLAIFLILLFFFMFCSEKEAPAPTAESASPAVYAPGVYSASLSLGRQNVNVEVAVSPDRISAVTLVPLSDSVAAMYPLMQPSMDALSAQILESQSLEGLEYPAGSQYTSMALMNAIKTAVAKAALPKEAP</sequence>
<name>A0ABT2UYB6_9FIRM</name>
<reference evidence="2 3" key="1">
    <citation type="journal article" date="2021" name="ISME Commun">
        <title>Automated analysis of genomic sequences facilitates high-throughput and comprehensive description of bacteria.</title>
        <authorList>
            <person name="Hitch T.C.A."/>
        </authorList>
    </citation>
    <scope>NUCLEOTIDE SEQUENCE [LARGE SCALE GENOMIC DNA]</scope>
    <source>
        <strain evidence="3">f_CCE</strain>
    </source>
</reference>
<keyword evidence="1" id="KW-1133">Transmembrane helix</keyword>
<keyword evidence="3" id="KW-1185">Reference proteome</keyword>
<comment type="caution">
    <text evidence="2">The sequence shown here is derived from an EMBL/GenBank/DDBJ whole genome shotgun (WGS) entry which is preliminary data.</text>
</comment>
<dbReference type="RefSeq" id="WP_158356962.1">
    <property type="nucleotide sequence ID" value="NZ_JAOQJF010000009.1"/>
</dbReference>